<dbReference type="EMBL" id="GEBQ01026059">
    <property type="protein sequence ID" value="JAT13918.1"/>
    <property type="molecule type" value="Transcribed_RNA"/>
</dbReference>
<dbReference type="SMART" id="SM00280">
    <property type="entry name" value="KAZAL"/>
    <property type="match status" value="5"/>
</dbReference>
<dbReference type="InterPro" id="IPR002350">
    <property type="entry name" value="Kazal_dom"/>
</dbReference>
<feature type="domain" description="Kazal-like" evidence="4">
    <location>
        <begin position="288"/>
        <end position="349"/>
    </location>
</feature>
<evidence type="ECO:0000313" key="5">
    <source>
        <dbReference type="EMBL" id="JAT13918.1"/>
    </source>
</evidence>
<evidence type="ECO:0000256" key="2">
    <source>
        <dbReference type="ARBA" id="ARBA00022525"/>
    </source>
</evidence>
<dbReference type="PANTHER" id="PTHR21179">
    <property type="entry name" value="SERINE-TYPE ENDOPEPTIDASE INHIBITOR"/>
    <property type="match status" value="1"/>
</dbReference>
<dbReference type="GO" id="GO:0004867">
    <property type="term" value="F:serine-type endopeptidase inhibitor activity"/>
    <property type="evidence" value="ECO:0007669"/>
    <property type="project" value="InterPro"/>
</dbReference>
<feature type="non-terminal residue" evidence="5">
    <location>
        <position position="1"/>
    </location>
</feature>
<dbReference type="GO" id="GO:0005576">
    <property type="term" value="C:extracellular region"/>
    <property type="evidence" value="ECO:0007669"/>
    <property type="project" value="UniProtKB-SubCell"/>
</dbReference>
<evidence type="ECO:0000256" key="1">
    <source>
        <dbReference type="ARBA" id="ARBA00004613"/>
    </source>
</evidence>
<keyword evidence="3" id="KW-1015">Disulfide bond</keyword>
<dbReference type="SUPFAM" id="SSF100895">
    <property type="entry name" value="Kazal-type serine protease inhibitors"/>
    <property type="match status" value="4"/>
</dbReference>
<gene>
    <name evidence="5" type="ORF">g.4676</name>
</gene>
<feature type="domain" description="Kazal-like" evidence="4">
    <location>
        <begin position="204"/>
        <end position="239"/>
    </location>
</feature>
<name>A0A1B6KR56_9HEMI</name>
<proteinExistence type="predicted"/>
<feature type="domain" description="Kazal-like" evidence="4">
    <location>
        <begin position="26"/>
        <end position="80"/>
    </location>
</feature>
<evidence type="ECO:0000256" key="3">
    <source>
        <dbReference type="ARBA" id="ARBA00023157"/>
    </source>
</evidence>
<keyword evidence="2" id="KW-0964">Secreted</keyword>
<dbReference type="InterPro" id="IPR039932">
    <property type="entry name" value="Spink4-like"/>
</dbReference>
<dbReference type="AlphaFoldDB" id="A0A1B6KR56"/>
<organism evidence="5">
    <name type="scientific">Graphocephala atropunctata</name>
    <dbReference type="NCBI Taxonomy" id="36148"/>
    <lineage>
        <taxon>Eukaryota</taxon>
        <taxon>Metazoa</taxon>
        <taxon>Ecdysozoa</taxon>
        <taxon>Arthropoda</taxon>
        <taxon>Hexapoda</taxon>
        <taxon>Insecta</taxon>
        <taxon>Pterygota</taxon>
        <taxon>Neoptera</taxon>
        <taxon>Paraneoptera</taxon>
        <taxon>Hemiptera</taxon>
        <taxon>Auchenorrhyncha</taxon>
        <taxon>Membracoidea</taxon>
        <taxon>Cicadellidae</taxon>
        <taxon>Cicadellinae</taxon>
        <taxon>Cicadellini</taxon>
        <taxon>Graphocephala</taxon>
    </lineage>
</organism>
<accession>A0A1B6KR56</accession>
<protein>
    <recommendedName>
        <fullName evidence="4">Kazal-like domain-containing protein</fullName>
    </recommendedName>
</protein>
<dbReference type="Pfam" id="PF07648">
    <property type="entry name" value="Kazal_2"/>
    <property type="match status" value="3"/>
</dbReference>
<sequence>LVLGTMVAAVAANLPVSPDIHEMELSTFYSDCSLYDDPALFGGPICCTDGHTYSNCVNMACLNFWRPDYEKVKIVSKGPCPECPMPETWSPIYLPVCGLDNLTYANIDALELHNLNTGLNIEVQYDGECAIYYDCSLGIDTGFWSGAVCASNGRTYPSVNAIADMRKFGQCLDVLHDGGCTVEEVKERMRSRADTCELARNFYEYNPVCGNDDVTYANPYIMICFRPNVEDQYMGECNSPEHQNCQAAVDIDEGLTESSGSVCASDGLTYTSCYHLECAKINDKHLFQLHEGPCTPADNPCLLMPPVDDCGTPVCGSDGITYVNSYSLWCMQRKEDPLLRFFHDGPCFRRCVECSCNLSCPAA</sequence>
<dbReference type="Gene3D" id="3.30.60.30">
    <property type="match status" value="5"/>
</dbReference>
<reference evidence="5" key="1">
    <citation type="submission" date="2015-11" db="EMBL/GenBank/DDBJ databases">
        <title>De novo transcriptome assembly of four potential Pierce s Disease insect vectors from Arizona vineyards.</title>
        <authorList>
            <person name="Tassone E.E."/>
        </authorList>
    </citation>
    <scope>NUCLEOTIDE SEQUENCE</scope>
</reference>
<dbReference type="CDD" id="cd00104">
    <property type="entry name" value="KAZAL_FS"/>
    <property type="match status" value="2"/>
</dbReference>
<dbReference type="InterPro" id="IPR036058">
    <property type="entry name" value="Kazal_dom_sf"/>
</dbReference>
<dbReference type="PROSITE" id="PS51465">
    <property type="entry name" value="KAZAL_2"/>
    <property type="match status" value="4"/>
</dbReference>
<dbReference type="Pfam" id="PF00050">
    <property type="entry name" value="Kazal_1"/>
    <property type="match status" value="2"/>
</dbReference>
<comment type="subcellular location">
    <subcellularLocation>
        <location evidence="1">Secreted</location>
    </subcellularLocation>
</comment>
<dbReference type="PANTHER" id="PTHR21179:SF0">
    <property type="entry name" value="SERINE PROTEASE INHIBITOR KAZAL-TYPE 4"/>
    <property type="match status" value="1"/>
</dbReference>
<evidence type="ECO:0000259" key="4">
    <source>
        <dbReference type="PROSITE" id="PS51465"/>
    </source>
</evidence>
<feature type="domain" description="Kazal-like" evidence="4">
    <location>
        <begin position="81"/>
        <end position="131"/>
    </location>
</feature>